<name>A0A3M2MIL2_9ACTN</name>
<dbReference type="PRINTS" id="PR00690">
    <property type="entry name" value="ADHESNFAMILY"/>
</dbReference>
<dbReference type="PANTHER" id="PTHR42953">
    <property type="entry name" value="HIGH-AFFINITY ZINC UPTAKE SYSTEM PROTEIN ZNUA-RELATED"/>
    <property type="match status" value="1"/>
</dbReference>
<dbReference type="Proteomes" id="UP000282674">
    <property type="component" value="Unassembled WGS sequence"/>
</dbReference>
<comment type="similarity">
    <text evidence="1 4">Belongs to the bacterial solute-binding protein 9 family.</text>
</comment>
<keyword evidence="2 4" id="KW-0813">Transport</keyword>
<dbReference type="InterPro" id="IPR006128">
    <property type="entry name" value="Lipoprotein_PsaA-like"/>
</dbReference>
<organism evidence="6 7">
    <name type="scientific">Actinomadura harenae</name>
    <dbReference type="NCBI Taxonomy" id="2483351"/>
    <lineage>
        <taxon>Bacteria</taxon>
        <taxon>Bacillati</taxon>
        <taxon>Actinomycetota</taxon>
        <taxon>Actinomycetes</taxon>
        <taxon>Streptosporangiales</taxon>
        <taxon>Thermomonosporaceae</taxon>
        <taxon>Actinomadura</taxon>
    </lineage>
</organism>
<dbReference type="GO" id="GO:0046872">
    <property type="term" value="F:metal ion binding"/>
    <property type="evidence" value="ECO:0007669"/>
    <property type="project" value="InterPro"/>
</dbReference>
<evidence type="ECO:0000256" key="4">
    <source>
        <dbReference type="RuleBase" id="RU003512"/>
    </source>
</evidence>
<feature type="signal peptide" evidence="5">
    <location>
        <begin position="1"/>
        <end position="27"/>
    </location>
</feature>
<evidence type="ECO:0000256" key="1">
    <source>
        <dbReference type="ARBA" id="ARBA00011028"/>
    </source>
</evidence>
<dbReference type="PANTHER" id="PTHR42953:SF3">
    <property type="entry name" value="HIGH-AFFINITY ZINC UPTAKE SYSTEM PROTEIN ZNUA"/>
    <property type="match status" value="1"/>
</dbReference>
<dbReference type="GO" id="GO:0007155">
    <property type="term" value="P:cell adhesion"/>
    <property type="evidence" value="ECO:0007669"/>
    <property type="project" value="InterPro"/>
</dbReference>
<evidence type="ECO:0000256" key="5">
    <source>
        <dbReference type="SAM" id="SignalP"/>
    </source>
</evidence>
<gene>
    <name evidence="6" type="ORF">EBO15_04170</name>
</gene>
<dbReference type="GO" id="GO:0030001">
    <property type="term" value="P:metal ion transport"/>
    <property type="evidence" value="ECO:0007669"/>
    <property type="project" value="InterPro"/>
</dbReference>
<proteinExistence type="inferred from homology"/>
<evidence type="ECO:0000313" key="6">
    <source>
        <dbReference type="EMBL" id="RMI47178.1"/>
    </source>
</evidence>
<protein>
    <submittedName>
        <fullName evidence="6">Zinc ABC transporter substrate-binding protein</fullName>
    </submittedName>
</protein>
<feature type="chain" id="PRO_5018010486" evidence="5">
    <location>
        <begin position="28"/>
        <end position="309"/>
    </location>
</feature>
<evidence type="ECO:0000313" key="7">
    <source>
        <dbReference type="Proteomes" id="UP000282674"/>
    </source>
</evidence>
<dbReference type="InterPro" id="IPR006129">
    <property type="entry name" value="AdhesinB"/>
</dbReference>
<dbReference type="InterPro" id="IPR006127">
    <property type="entry name" value="ZnuA-like"/>
</dbReference>
<reference evidence="6 7" key="1">
    <citation type="submission" date="2018-10" db="EMBL/GenBank/DDBJ databases">
        <title>Isolation from soil.</title>
        <authorList>
            <person name="Hu J."/>
        </authorList>
    </citation>
    <scope>NUCLEOTIDE SEQUENCE [LARGE SCALE GENOMIC DNA]</scope>
    <source>
        <strain evidence="6 7">NEAU-Ht49</strain>
    </source>
</reference>
<dbReference type="Pfam" id="PF01297">
    <property type="entry name" value="ZnuA"/>
    <property type="match status" value="1"/>
</dbReference>
<evidence type="ECO:0000256" key="2">
    <source>
        <dbReference type="ARBA" id="ARBA00022448"/>
    </source>
</evidence>
<dbReference type="PRINTS" id="PR00691">
    <property type="entry name" value="ADHESINB"/>
</dbReference>
<sequence>MRSSRRAPRRALPLAAVVLAGALGLSACGSGDGGSGGRTKVVAGFYPMAWLAEKIGGDTVKIETLTKPGAEPHDLELTPRQIADVQSSDLTLYIKGVQPAVDDAVAKRAKHKSFDAVTAVTTLPAHDLGEEEGHGHADYDPHVWVDPGRMAAIAQAVGDRLATADPAHAADYRPRTDALVKQIKDLDTAFQNGLKTCKRRTIVTSHAAFGYLADHYGLTQVPIAGVDPGSEPSPKRLAQLTDEIRKTGATTVFTETLVSPKVADALAREAGVRTAVLDPVEGVKPGSSDDYLSVLHRDLDTLRPALECS</sequence>
<keyword evidence="7" id="KW-1185">Reference proteome</keyword>
<comment type="caution">
    <text evidence="6">The sequence shown here is derived from an EMBL/GenBank/DDBJ whole genome shotgun (WGS) entry which is preliminary data.</text>
</comment>
<dbReference type="SUPFAM" id="SSF53807">
    <property type="entry name" value="Helical backbone' metal receptor"/>
    <property type="match status" value="1"/>
</dbReference>
<dbReference type="Gene3D" id="3.40.50.1980">
    <property type="entry name" value="Nitrogenase molybdenum iron protein domain"/>
    <property type="match status" value="2"/>
</dbReference>
<dbReference type="AlphaFoldDB" id="A0A3M2MIL2"/>
<dbReference type="PROSITE" id="PS51257">
    <property type="entry name" value="PROKAR_LIPOPROTEIN"/>
    <property type="match status" value="1"/>
</dbReference>
<evidence type="ECO:0000256" key="3">
    <source>
        <dbReference type="ARBA" id="ARBA00022729"/>
    </source>
</evidence>
<dbReference type="OrthoDB" id="9810636at2"/>
<dbReference type="InterPro" id="IPR050492">
    <property type="entry name" value="Bact_metal-bind_prot9"/>
</dbReference>
<accession>A0A3M2MIL2</accession>
<keyword evidence="3 5" id="KW-0732">Signal</keyword>
<dbReference type="EMBL" id="RFFG01000005">
    <property type="protein sequence ID" value="RMI47178.1"/>
    <property type="molecule type" value="Genomic_DNA"/>
</dbReference>